<keyword evidence="5" id="KW-0675">Receptor</keyword>
<evidence type="ECO:0000256" key="8">
    <source>
        <dbReference type="SAM" id="SignalP"/>
    </source>
</evidence>
<protein>
    <recommendedName>
        <fullName evidence="2">non-specific serine/threonine protein kinase</fullName>
        <ecNumber evidence="2">2.7.11.1</ecNumber>
    </recommendedName>
</protein>
<dbReference type="EC" id="2.7.11.1" evidence="2"/>
<evidence type="ECO:0000256" key="4">
    <source>
        <dbReference type="ARBA" id="ARBA00023157"/>
    </source>
</evidence>
<dbReference type="PROSITE" id="PS50927">
    <property type="entry name" value="BULB_LECTIN"/>
    <property type="match status" value="1"/>
</dbReference>
<dbReference type="InterPro" id="IPR001480">
    <property type="entry name" value="Bulb-type_lectin_dom"/>
</dbReference>
<evidence type="ECO:0000313" key="11">
    <source>
        <dbReference type="Proteomes" id="UP000604825"/>
    </source>
</evidence>
<reference evidence="10" key="1">
    <citation type="submission" date="2020-10" db="EMBL/GenBank/DDBJ databases">
        <authorList>
            <person name="Han B."/>
            <person name="Lu T."/>
            <person name="Zhao Q."/>
            <person name="Huang X."/>
            <person name="Zhao Y."/>
        </authorList>
    </citation>
    <scope>NUCLEOTIDE SEQUENCE</scope>
</reference>
<keyword evidence="3 8" id="KW-0732">Signal</keyword>
<dbReference type="GO" id="GO:0004674">
    <property type="term" value="F:protein serine/threonine kinase activity"/>
    <property type="evidence" value="ECO:0007669"/>
    <property type="project" value="UniProtKB-EC"/>
</dbReference>
<evidence type="ECO:0000256" key="6">
    <source>
        <dbReference type="ARBA" id="ARBA00047899"/>
    </source>
</evidence>
<dbReference type="GO" id="GO:0048544">
    <property type="term" value="P:recognition of pollen"/>
    <property type="evidence" value="ECO:0007669"/>
    <property type="project" value="InterPro"/>
</dbReference>
<feature type="domain" description="Bulb-type lectin" evidence="9">
    <location>
        <begin position="28"/>
        <end position="159"/>
    </location>
</feature>
<comment type="catalytic activity">
    <reaction evidence="7">
        <text>L-seryl-[protein] + ATP = O-phospho-L-seryl-[protein] + ADP + H(+)</text>
        <dbReference type="Rhea" id="RHEA:17989"/>
        <dbReference type="Rhea" id="RHEA-COMP:9863"/>
        <dbReference type="Rhea" id="RHEA-COMP:11604"/>
        <dbReference type="ChEBI" id="CHEBI:15378"/>
        <dbReference type="ChEBI" id="CHEBI:29999"/>
        <dbReference type="ChEBI" id="CHEBI:30616"/>
        <dbReference type="ChEBI" id="CHEBI:83421"/>
        <dbReference type="ChEBI" id="CHEBI:456216"/>
        <dbReference type="EC" id="2.7.11.1"/>
    </reaction>
</comment>
<keyword evidence="11" id="KW-1185">Reference proteome</keyword>
<feature type="chain" id="PRO_5032794427" description="non-specific serine/threonine protein kinase" evidence="8">
    <location>
        <begin position="28"/>
        <end position="380"/>
    </location>
</feature>
<evidence type="ECO:0000256" key="1">
    <source>
        <dbReference type="ARBA" id="ARBA00004479"/>
    </source>
</evidence>
<dbReference type="InterPro" id="IPR036426">
    <property type="entry name" value="Bulb-type_lectin_dom_sf"/>
</dbReference>
<dbReference type="PANTHER" id="PTHR32444">
    <property type="entry name" value="BULB-TYPE LECTIN DOMAIN-CONTAINING PROTEIN"/>
    <property type="match status" value="1"/>
</dbReference>
<comment type="subcellular location">
    <subcellularLocation>
        <location evidence="1">Membrane</location>
        <topology evidence="1">Single-pass type I membrane protein</topology>
    </subcellularLocation>
</comment>
<evidence type="ECO:0000256" key="5">
    <source>
        <dbReference type="ARBA" id="ARBA00023170"/>
    </source>
</evidence>
<comment type="catalytic activity">
    <reaction evidence="6">
        <text>L-threonyl-[protein] + ATP = O-phospho-L-threonyl-[protein] + ADP + H(+)</text>
        <dbReference type="Rhea" id="RHEA:46608"/>
        <dbReference type="Rhea" id="RHEA-COMP:11060"/>
        <dbReference type="Rhea" id="RHEA-COMP:11605"/>
        <dbReference type="ChEBI" id="CHEBI:15378"/>
        <dbReference type="ChEBI" id="CHEBI:30013"/>
        <dbReference type="ChEBI" id="CHEBI:30616"/>
        <dbReference type="ChEBI" id="CHEBI:61977"/>
        <dbReference type="ChEBI" id="CHEBI:456216"/>
        <dbReference type="EC" id="2.7.11.1"/>
    </reaction>
</comment>
<evidence type="ECO:0000256" key="3">
    <source>
        <dbReference type="ARBA" id="ARBA00022729"/>
    </source>
</evidence>
<feature type="signal peptide" evidence="8">
    <location>
        <begin position="1"/>
        <end position="27"/>
    </location>
</feature>
<organism evidence="10 11">
    <name type="scientific">Miscanthus lutarioriparius</name>
    <dbReference type="NCBI Taxonomy" id="422564"/>
    <lineage>
        <taxon>Eukaryota</taxon>
        <taxon>Viridiplantae</taxon>
        <taxon>Streptophyta</taxon>
        <taxon>Embryophyta</taxon>
        <taxon>Tracheophyta</taxon>
        <taxon>Spermatophyta</taxon>
        <taxon>Magnoliopsida</taxon>
        <taxon>Liliopsida</taxon>
        <taxon>Poales</taxon>
        <taxon>Poaceae</taxon>
        <taxon>PACMAD clade</taxon>
        <taxon>Panicoideae</taxon>
        <taxon>Andropogonodae</taxon>
        <taxon>Andropogoneae</taxon>
        <taxon>Saccharinae</taxon>
        <taxon>Miscanthus</taxon>
    </lineage>
</organism>
<dbReference type="EMBL" id="CAJGYO010000007">
    <property type="protein sequence ID" value="CAD6246885.1"/>
    <property type="molecule type" value="Genomic_DNA"/>
</dbReference>
<sequence>MPMRSVSIYAILLFLSCSFSSMHLCASRNSLVPGKPLSPGNTLVSDDGTFALGFFSPSKSTKKHYYLGIWYNNIPQHTVVWVANRAAPISDLSSAMLALHSSTNLVLSDANGRVLWNSNNSIAISLSPATTVSAEATLENTRNFILLGNVNHTTLWQSFDHPSDTLLPGMKLRISHKMHPIQHLISWNGLQDPSPGVFSYGADPNSILQQFIWNGTRPHCRSPVWTSYVLLGGYMDNHHSTIYMAVHRGADDEVYMSIGMPIDSLSLLIRMEINYSGNVNILSWDSNMSVWTSLYTQPAHKCNEYDYCGPYGYCDNNGTAPTCKCLDGFEPNDDEGWVSGRFSQGCRQKMALRCGGHGFLTLPHMKVPDHFILLRNRSFD</sequence>
<dbReference type="PROSITE" id="PS51257">
    <property type="entry name" value="PROKAR_LIPOPROTEIN"/>
    <property type="match status" value="1"/>
</dbReference>
<dbReference type="Gene3D" id="2.90.10.30">
    <property type="match status" value="1"/>
</dbReference>
<dbReference type="OrthoDB" id="4062651at2759"/>
<dbReference type="Pfam" id="PF01453">
    <property type="entry name" value="B_lectin"/>
    <property type="match status" value="1"/>
</dbReference>
<accession>A0A811PQN9</accession>
<dbReference type="PANTHER" id="PTHR32444:SF127">
    <property type="entry name" value="NON-SPECIFIC SERINE_THREONINE PROTEIN KINASE"/>
    <property type="match status" value="1"/>
</dbReference>
<dbReference type="InterPro" id="IPR000858">
    <property type="entry name" value="S_locus_glycoprot_dom"/>
</dbReference>
<dbReference type="SUPFAM" id="SSF51110">
    <property type="entry name" value="alpha-D-mannose-specific plant lectins"/>
    <property type="match status" value="1"/>
</dbReference>
<dbReference type="CDD" id="cd00028">
    <property type="entry name" value="B_lectin"/>
    <property type="match status" value="1"/>
</dbReference>
<name>A0A811PQN9_9POAL</name>
<dbReference type="GO" id="GO:0016020">
    <property type="term" value="C:membrane"/>
    <property type="evidence" value="ECO:0007669"/>
    <property type="project" value="UniProtKB-SubCell"/>
</dbReference>
<dbReference type="SMART" id="SM00108">
    <property type="entry name" value="B_lectin"/>
    <property type="match status" value="1"/>
</dbReference>
<dbReference type="AlphaFoldDB" id="A0A811PQN9"/>
<dbReference type="Pfam" id="PF00954">
    <property type="entry name" value="S_locus_glycop"/>
    <property type="match status" value="1"/>
</dbReference>
<dbReference type="GO" id="GO:0051707">
    <property type="term" value="P:response to other organism"/>
    <property type="evidence" value="ECO:0007669"/>
    <property type="project" value="UniProtKB-ARBA"/>
</dbReference>
<proteinExistence type="predicted"/>
<evidence type="ECO:0000256" key="7">
    <source>
        <dbReference type="ARBA" id="ARBA00048679"/>
    </source>
</evidence>
<gene>
    <name evidence="10" type="ORF">NCGR_LOCUS31121</name>
</gene>
<evidence type="ECO:0000313" key="10">
    <source>
        <dbReference type="EMBL" id="CAD6246885.1"/>
    </source>
</evidence>
<keyword evidence="4" id="KW-1015">Disulfide bond</keyword>
<dbReference type="Proteomes" id="UP000604825">
    <property type="component" value="Unassembled WGS sequence"/>
</dbReference>
<evidence type="ECO:0000259" key="9">
    <source>
        <dbReference type="PROSITE" id="PS50927"/>
    </source>
</evidence>
<evidence type="ECO:0000256" key="2">
    <source>
        <dbReference type="ARBA" id="ARBA00012513"/>
    </source>
</evidence>
<comment type="caution">
    <text evidence="10">The sequence shown here is derived from an EMBL/GenBank/DDBJ whole genome shotgun (WGS) entry which is preliminary data.</text>
</comment>